<reference evidence="1" key="1">
    <citation type="submission" date="2022-01" db="EMBL/GenBank/DDBJ databases">
        <authorList>
            <person name="King R."/>
        </authorList>
    </citation>
    <scope>NUCLEOTIDE SEQUENCE</scope>
</reference>
<organism evidence="1 2">
    <name type="scientific">Nezara viridula</name>
    <name type="common">Southern green stink bug</name>
    <name type="synonym">Cimex viridulus</name>
    <dbReference type="NCBI Taxonomy" id="85310"/>
    <lineage>
        <taxon>Eukaryota</taxon>
        <taxon>Metazoa</taxon>
        <taxon>Ecdysozoa</taxon>
        <taxon>Arthropoda</taxon>
        <taxon>Hexapoda</taxon>
        <taxon>Insecta</taxon>
        <taxon>Pterygota</taxon>
        <taxon>Neoptera</taxon>
        <taxon>Paraneoptera</taxon>
        <taxon>Hemiptera</taxon>
        <taxon>Heteroptera</taxon>
        <taxon>Panheteroptera</taxon>
        <taxon>Pentatomomorpha</taxon>
        <taxon>Pentatomoidea</taxon>
        <taxon>Pentatomidae</taxon>
        <taxon>Pentatominae</taxon>
        <taxon>Nezara</taxon>
    </lineage>
</organism>
<keyword evidence="2" id="KW-1185">Reference proteome</keyword>
<evidence type="ECO:0000313" key="2">
    <source>
        <dbReference type="Proteomes" id="UP001152798"/>
    </source>
</evidence>
<protein>
    <submittedName>
        <fullName evidence="1">Uncharacterized protein</fullName>
    </submittedName>
</protein>
<evidence type="ECO:0000313" key="1">
    <source>
        <dbReference type="EMBL" id="CAH1407789.1"/>
    </source>
</evidence>
<gene>
    <name evidence="1" type="ORF">NEZAVI_LOCUS15423</name>
</gene>
<name>A0A9P0HRN2_NEZVI</name>
<proteinExistence type="predicted"/>
<dbReference type="Proteomes" id="UP001152798">
    <property type="component" value="Chromosome 7"/>
</dbReference>
<sequence>MIVRGCSALTQSPLAFNTSEMVEEEAQGSPEASLSLHMWGDKYGSEFPWPTVNSVNRPPVSLKNKRLI</sequence>
<accession>A0A9P0HRN2</accession>
<dbReference type="EMBL" id="OV725083">
    <property type="protein sequence ID" value="CAH1407789.1"/>
    <property type="molecule type" value="Genomic_DNA"/>
</dbReference>
<dbReference type="AlphaFoldDB" id="A0A9P0HRN2"/>